<comment type="caution">
    <text evidence="1">The sequence shown here is derived from an EMBL/GenBank/DDBJ whole genome shotgun (WGS) entry which is preliminary data.</text>
</comment>
<reference evidence="1" key="2">
    <citation type="submission" date="2023-05" db="EMBL/GenBank/DDBJ databases">
        <authorList>
            <consortium name="Lawrence Berkeley National Laboratory"/>
            <person name="Steindorff A."/>
            <person name="Hensen N."/>
            <person name="Bonometti L."/>
            <person name="Westerberg I."/>
            <person name="Brannstrom I.O."/>
            <person name="Guillou S."/>
            <person name="Cros-Aarteil S."/>
            <person name="Calhoun S."/>
            <person name="Haridas S."/>
            <person name="Kuo A."/>
            <person name="Mondo S."/>
            <person name="Pangilinan J."/>
            <person name="Riley R."/>
            <person name="Labutti K."/>
            <person name="Andreopoulos B."/>
            <person name="Lipzen A."/>
            <person name="Chen C."/>
            <person name="Yanf M."/>
            <person name="Daum C."/>
            <person name="Ng V."/>
            <person name="Clum A."/>
            <person name="Ohm R."/>
            <person name="Martin F."/>
            <person name="Silar P."/>
            <person name="Natvig D."/>
            <person name="Lalanne C."/>
            <person name="Gautier V."/>
            <person name="Ament-Velasquez S.L."/>
            <person name="Kruys A."/>
            <person name="Hutchinson M.I."/>
            <person name="Powell A.J."/>
            <person name="Barry K."/>
            <person name="Miller A.N."/>
            <person name="Grigoriev I.V."/>
            <person name="Debuchy R."/>
            <person name="Gladieux P."/>
            <person name="Thoren M.H."/>
            <person name="Johannesson H."/>
        </authorList>
    </citation>
    <scope>NUCLEOTIDE SEQUENCE</scope>
    <source>
        <strain evidence="1">CBS 757.83</strain>
    </source>
</reference>
<organism evidence="1 2">
    <name type="scientific">Parathielavia hyrcaniae</name>
    <dbReference type="NCBI Taxonomy" id="113614"/>
    <lineage>
        <taxon>Eukaryota</taxon>
        <taxon>Fungi</taxon>
        <taxon>Dikarya</taxon>
        <taxon>Ascomycota</taxon>
        <taxon>Pezizomycotina</taxon>
        <taxon>Sordariomycetes</taxon>
        <taxon>Sordariomycetidae</taxon>
        <taxon>Sordariales</taxon>
        <taxon>Chaetomiaceae</taxon>
        <taxon>Parathielavia</taxon>
    </lineage>
</organism>
<name>A0AAN6Q8J0_9PEZI</name>
<evidence type="ECO:0000313" key="2">
    <source>
        <dbReference type="Proteomes" id="UP001305647"/>
    </source>
</evidence>
<dbReference type="AlphaFoldDB" id="A0AAN6Q8J0"/>
<dbReference type="EMBL" id="MU863625">
    <property type="protein sequence ID" value="KAK4105558.1"/>
    <property type="molecule type" value="Genomic_DNA"/>
</dbReference>
<evidence type="ECO:0000313" key="1">
    <source>
        <dbReference type="EMBL" id="KAK4105558.1"/>
    </source>
</evidence>
<accession>A0AAN6Q8J0</accession>
<gene>
    <name evidence="1" type="ORF">N658DRAFT_124056</name>
</gene>
<proteinExistence type="predicted"/>
<protein>
    <submittedName>
        <fullName evidence="1">Uncharacterized protein</fullName>
    </submittedName>
</protein>
<dbReference type="Proteomes" id="UP001305647">
    <property type="component" value="Unassembled WGS sequence"/>
</dbReference>
<sequence>MARGHGGVVGGLFLGGSSTNWGGRRTLEWPLDGSHPRLCMASVSIFEKAMPVRRGLNRSTVRAREGHKCRSPEDERQRLVDSGIMPRERHNIESSIMGKWPIKVR</sequence>
<keyword evidence="2" id="KW-1185">Reference proteome</keyword>
<reference evidence="1" key="1">
    <citation type="journal article" date="2023" name="Mol. Phylogenet. Evol.">
        <title>Genome-scale phylogeny and comparative genomics of the fungal order Sordariales.</title>
        <authorList>
            <person name="Hensen N."/>
            <person name="Bonometti L."/>
            <person name="Westerberg I."/>
            <person name="Brannstrom I.O."/>
            <person name="Guillou S."/>
            <person name="Cros-Aarteil S."/>
            <person name="Calhoun S."/>
            <person name="Haridas S."/>
            <person name="Kuo A."/>
            <person name="Mondo S."/>
            <person name="Pangilinan J."/>
            <person name="Riley R."/>
            <person name="LaButti K."/>
            <person name="Andreopoulos B."/>
            <person name="Lipzen A."/>
            <person name="Chen C."/>
            <person name="Yan M."/>
            <person name="Daum C."/>
            <person name="Ng V."/>
            <person name="Clum A."/>
            <person name="Steindorff A."/>
            <person name="Ohm R.A."/>
            <person name="Martin F."/>
            <person name="Silar P."/>
            <person name="Natvig D.O."/>
            <person name="Lalanne C."/>
            <person name="Gautier V."/>
            <person name="Ament-Velasquez S.L."/>
            <person name="Kruys A."/>
            <person name="Hutchinson M.I."/>
            <person name="Powell A.J."/>
            <person name="Barry K."/>
            <person name="Miller A.N."/>
            <person name="Grigoriev I.V."/>
            <person name="Debuchy R."/>
            <person name="Gladieux P."/>
            <person name="Hiltunen Thoren M."/>
            <person name="Johannesson H."/>
        </authorList>
    </citation>
    <scope>NUCLEOTIDE SEQUENCE</scope>
    <source>
        <strain evidence="1">CBS 757.83</strain>
    </source>
</reference>